<dbReference type="Pfam" id="PF00651">
    <property type="entry name" value="BTB"/>
    <property type="match status" value="1"/>
</dbReference>
<dbReference type="OrthoDB" id="3357985at2759"/>
<dbReference type="InterPro" id="IPR011333">
    <property type="entry name" value="SKP1/BTB/POZ_sf"/>
</dbReference>
<sequence>FDEDDADVILRSSDHVDFRVHKIILSLASPVFKEMFNTPQPSHLPDTDEPQNSLRVIALEEDADTLDFILRKIYPVPSPIVAQMDDLRFVIGPSQKYRFKAFNGFVEESLKKAMLWEPHSVYAIACQYGFPEVAAEAARTSLSLPLTTPSRYLDRISGEQYFRLLSYHQNCAA</sequence>
<dbReference type="AlphaFoldDB" id="W4JQL9"/>
<protein>
    <recommendedName>
        <fullName evidence="1">BTB domain-containing protein</fullName>
    </recommendedName>
</protein>
<keyword evidence="3" id="KW-1185">Reference proteome</keyword>
<name>W4JQL9_HETIT</name>
<feature type="non-terminal residue" evidence="2">
    <location>
        <position position="173"/>
    </location>
</feature>
<dbReference type="Gene3D" id="3.30.710.10">
    <property type="entry name" value="Potassium Channel Kv1.1, Chain A"/>
    <property type="match status" value="1"/>
</dbReference>
<dbReference type="Proteomes" id="UP000030671">
    <property type="component" value="Unassembled WGS sequence"/>
</dbReference>
<dbReference type="EMBL" id="KI925466">
    <property type="protein sequence ID" value="ETW75375.1"/>
    <property type="molecule type" value="Genomic_DNA"/>
</dbReference>
<proteinExistence type="predicted"/>
<dbReference type="KEGG" id="hir:HETIRDRAFT_242512"/>
<dbReference type="RefSeq" id="XP_009552798.1">
    <property type="nucleotide sequence ID" value="XM_009554503.1"/>
</dbReference>
<evidence type="ECO:0000313" key="2">
    <source>
        <dbReference type="EMBL" id="ETW75375.1"/>
    </source>
</evidence>
<dbReference type="PROSITE" id="PS50097">
    <property type="entry name" value="BTB"/>
    <property type="match status" value="1"/>
</dbReference>
<dbReference type="InParanoid" id="W4JQL9"/>
<dbReference type="GeneID" id="20668934"/>
<dbReference type="CDD" id="cd18186">
    <property type="entry name" value="BTB_POZ_ZBTB_KLHL-like"/>
    <property type="match status" value="1"/>
</dbReference>
<gene>
    <name evidence="2" type="ORF">HETIRDRAFT_242512</name>
</gene>
<feature type="domain" description="BTB" evidence="1">
    <location>
        <begin position="6"/>
        <end position="74"/>
    </location>
</feature>
<feature type="non-terminal residue" evidence="2">
    <location>
        <position position="1"/>
    </location>
</feature>
<accession>W4JQL9</accession>
<reference evidence="2 3" key="1">
    <citation type="journal article" date="2012" name="New Phytol.">
        <title>Insight into trade-off between wood decay and parasitism from the genome of a fungal forest pathogen.</title>
        <authorList>
            <person name="Olson A."/>
            <person name="Aerts A."/>
            <person name="Asiegbu F."/>
            <person name="Belbahri L."/>
            <person name="Bouzid O."/>
            <person name="Broberg A."/>
            <person name="Canback B."/>
            <person name="Coutinho P.M."/>
            <person name="Cullen D."/>
            <person name="Dalman K."/>
            <person name="Deflorio G."/>
            <person name="van Diepen L.T."/>
            <person name="Dunand C."/>
            <person name="Duplessis S."/>
            <person name="Durling M."/>
            <person name="Gonthier P."/>
            <person name="Grimwood J."/>
            <person name="Fossdal C.G."/>
            <person name="Hansson D."/>
            <person name="Henrissat B."/>
            <person name="Hietala A."/>
            <person name="Himmelstrand K."/>
            <person name="Hoffmeister D."/>
            <person name="Hogberg N."/>
            <person name="James T.Y."/>
            <person name="Karlsson M."/>
            <person name="Kohler A."/>
            <person name="Kues U."/>
            <person name="Lee Y.H."/>
            <person name="Lin Y.C."/>
            <person name="Lind M."/>
            <person name="Lindquist E."/>
            <person name="Lombard V."/>
            <person name="Lucas S."/>
            <person name="Lunden K."/>
            <person name="Morin E."/>
            <person name="Murat C."/>
            <person name="Park J."/>
            <person name="Raffaello T."/>
            <person name="Rouze P."/>
            <person name="Salamov A."/>
            <person name="Schmutz J."/>
            <person name="Solheim H."/>
            <person name="Stahlberg J."/>
            <person name="Velez H."/>
            <person name="de Vries R.P."/>
            <person name="Wiebenga A."/>
            <person name="Woodward S."/>
            <person name="Yakovlev I."/>
            <person name="Garbelotto M."/>
            <person name="Martin F."/>
            <person name="Grigoriev I.V."/>
            <person name="Stenlid J."/>
        </authorList>
    </citation>
    <scope>NUCLEOTIDE SEQUENCE [LARGE SCALE GENOMIC DNA]</scope>
    <source>
        <strain evidence="2 3">TC 32-1</strain>
    </source>
</reference>
<evidence type="ECO:0000259" key="1">
    <source>
        <dbReference type="PROSITE" id="PS50097"/>
    </source>
</evidence>
<dbReference type="SUPFAM" id="SSF54695">
    <property type="entry name" value="POZ domain"/>
    <property type="match status" value="1"/>
</dbReference>
<dbReference type="HOGENOM" id="CLU_052397_3_0_1"/>
<dbReference type="STRING" id="747525.W4JQL9"/>
<dbReference type="eggNOG" id="ENOG502SQKR">
    <property type="taxonomic scope" value="Eukaryota"/>
</dbReference>
<dbReference type="InterPro" id="IPR000210">
    <property type="entry name" value="BTB/POZ_dom"/>
</dbReference>
<evidence type="ECO:0000313" key="3">
    <source>
        <dbReference type="Proteomes" id="UP000030671"/>
    </source>
</evidence>
<organism evidence="2 3">
    <name type="scientific">Heterobasidion irregulare (strain TC 32-1)</name>
    <dbReference type="NCBI Taxonomy" id="747525"/>
    <lineage>
        <taxon>Eukaryota</taxon>
        <taxon>Fungi</taxon>
        <taxon>Dikarya</taxon>
        <taxon>Basidiomycota</taxon>
        <taxon>Agaricomycotina</taxon>
        <taxon>Agaricomycetes</taxon>
        <taxon>Russulales</taxon>
        <taxon>Bondarzewiaceae</taxon>
        <taxon>Heterobasidion</taxon>
        <taxon>Heterobasidion annosum species complex</taxon>
    </lineage>
</organism>